<dbReference type="RefSeq" id="WP_166508367.1">
    <property type="nucleotide sequence ID" value="NZ_CP043026.1"/>
</dbReference>
<feature type="domain" description="HTH rpiR-type" evidence="1">
    <location>
        <begin position="2"/>
        <end position="78"/>
    </location>
</feature>
<dbReference type="PROSITE" id="PS51464">
    <property type="entry name" value="SIS"/>
    <property type="match status" value="1"/>
</dbReference>
<dbReference type="Proteomes" id="UP000323144">
    <property type="component" value="Chromosome"/>
</dbReference>
<dbReference type="Gene3D" id="1.10.10.10">
    <property type="entry name" value="Winged helix-like DNA-binding domain superfamily/Winged helix DNA-binding domain"/>
    <property type="match status" value="1"/>
</dbReference>
<dbReference type="Gene3D" id="3.40.50.10490">
    <property type="entry name" value="Glucose-6-phosphate isomerase like protein, domain 1"/>
    <property type="match status" value="1"/>
</dbReference>
<dbReference type="InterPro" id="IPR000281">
    <property type="entry name" value="HTH_RpiR"/>
</dbReference>
<dbReference type="GO" id="GO:1901135">
    <property type="term" value="P:carbohydrate derivative metabolic process"/>
    <property type="evidence" value="ECO:0007669"/>
    <property type="project" value="InterPro"/>
</dbReference>
<dbReference type="InterPro" id="IPR001347">
    <property type="entry name" value="SIS_dom"/>
</dbReference>
<dbReference type="GO" id="GO:0003677">
    <property type="term" value="F:DNA binding"/>
    <property type="evidence" value="ECO:0007669"/>
    <property type="project" value="InterPro"/>
</dbReference>
<dbReference type="InterPro" id="IPR009057">
    <property type="entry name" value="Homeodomain-like_sf"/>
</dbReference>
<dbReference type="SUPFAM" id="SSF46689">
    <property type="entry name" value="Homeodomain-like"/>
    <property type="match status" value="1"/>
</dbReference>
<dbReference type="EMBL" id="CP043026">
    <property type="protein sequence ID" value="QEH61994.1"/>
    <property type="molecule type" value="Genomic_DNA"/>
</dbReference>
<organism evidence="3 4">
    <name type="scientific">Spiroplasma chinense</name>
    <dbReference type="NCBI Taxonomy" id="216932"/>
    <lineage>
        <taxon>Bacteria</taxon>
        <taxon>Bacillati</taxon>
        <taxon>Mycoplasmatota</taxon>
        <taxon>Mollicutes</taxon>
        <taxon>Entomoplasmatales</taxon>
        <taxon>Spiroplasmataceae</taxon>
        <taxon>Spiroplasma</taxon>
    </lineage>
</organism>
<dbReference type="InterPro" id="IPR047640">
    <property type="entry name" value="RpiR-like"/>
</dbReference>
<dbReference type="SUPFAM" id="SSF53697">
    <property type="entry name" value="SIS domain"/>
    <property type="match status" value="1"/>
</dbReference>
<evidence type="ECO:0000313" key="4">
    <source>
        <dbReference type="Proteomes" id="UP000323144"/>
    </source>
</evidence>
<reference evidence="3 4" key="1">
    <citation type="submission" date="2019-08" db="EMBL/GenBank/DDBJ databases">
        <title>Complete genome sequence of Spiroplasma chinense CCH (DSM 19755).</title>
        <authorList>
            <person name="Shen H.-Y."/>
            <person name="Lin Y.-C."/>
            <person name="Chou L."/>
            <person name="Kuo C.-H."/>
        </authorList>
    </citation>
    <scope>NUCLEOTIDE SEQUENCE [LARGE SCALE GENOMIC DNA]</scope>
    <source>
        <strain evidence="3 4">CCH</strain>
    </source>
</reference>
<keyword evidence="4" id="KW-1185">Reference proteome</keyword>
<dbReference type="PROSITE" id="PS51071">
    <property type="entry name" value="HTH_RPIR"/>
    <property type="match status" value="1"/>
</dbReference>
<proteinExistence type="predicted"/>
<accession>A0A5B9Y4I2</accession>
<dbReference type="InterPro" id="IPR036388">
    <property type="entry name" value="WH-like_DNA-bd_sf"/>
</dbReference>
<evidence type="ECO:0000259" key="1">
    <source>
        <dbReference type="PROSITE" id="PS51071"/>
    </source>
</evidence>
<evidence type="ECO:0008006" key="5">
    <source>
        <dbReference type="Google" id="ProtNLM"/>
    </source>
</evidence>
<name>A0A5B9Y4I2_9MOLU</name>
<dbReference type="GO" id="GO:0097367">
    <property type="term" value="F:carbohydrate derivative binding"/>
    <property type="evidence" value="ECO:0007669"/>
    <property type="project" value="InterPro"/>
</dbReference>
<dbReference type="PANTHER" id="PTHR30514:SF1">
    <property type="entry name" value="HTH-TYPE TRANSCRIPTIONAL REGULATOR HEXR-RELATED"/>
    <property type="match status" value="1"/>
</dbReference>
<sequence length="286" mass="33913">MKKEFSEVEKKVNELNKKDIDFLNFCKNNIDLILDSNLKDISQQYGCGMSFIYNFFKKINISSINEFRVFLHTSKYKNEENEQINIMKSTIEDVIDNNNVMFENQLDKIDDLLKEIFEQRKTLYICGLGYSGIAAYDFFALKFLINFNNWHFVNESKDDYSFNFNTVKENSLFVVFSLSGRSKKNMILINKIRELNKNCKIIMITGNSDYNKDGVDDAIITSNLMKMNDIYTKLVIVSPSTDFLFFNNFFKTRALHKYKDLFFESSKFNDEYSWWIKPKKIKNLKF</sequence>
<dbReference type="GO" id="GO:0003700">
    <property type="term" value="F:DNA-binding transcription factor activity"/>
    <property type="evidence" value="ECO:0007669"/>
    <property type="project" value="InterPro"/>
</dbReference>
<protein>
    <recommendedName>
        <fullName evidence="5">MurR/RpiR family transcriptional regulator</fullName>
    </recommendedName>
</protein>
<dbReference type="PANTHER" id="PTHR30514">
    <property type="entry name" value="GLUCOKINASE"/>
    <property type="match status" value="1"/>
</dbReference>
<dbReference type="InterPro" id="IPR046348">
    <property type="entry name" value="SIS_dom_sf"/>
</dbReference>
<evidence type="ECO:0000259" key="2">
    <source>
        <dbReference type="PROSITE" id="PS51464"/>
    </source>
</evidence>
<dbReference type="KEGG" id="schi:SCHIN_v1c07990"/>
<gene>
    <name evidence="3" type="ORF">SCHIN_v1c07990</name>
</gene>
<dbReference type="AlphaFoldDB" id="A0A5B9Y4I2"/>
<evidence type="ECO:0000313" key="3">
    <source>
        <dbReference type="EMBL" id="QEH61994.1"/>
    </source>
</evidence>
<feature type="domain" description="SIS" evidence="2">
    <location>
        <begin position="109"/>
        <end position="260"/>
    </location>
</feature>
<dbReference type="Pfam" id="PF01380">
    <property type="entry name" value="SIS"/>
    <property type="match status" value="1"/>
</dbReference>